<dbReference type="Gene3D" id="3.40.50.300">
    <property type="entry name" value="P-loop containing nucleotide triphosphate hydrolases"/>
    <property type="match status" value="1"/>
</dbReference>
<dbReference type="SUPFAM" id="SSF51197">
    <property type="entry name" value="Clavaminate synthase-like"/>
    <property type="match status" value="1"/>
</dbReference>
<proteinExistence type="predicted"/>
<dbReference type="InterPro" id="IPR041667">
    <property type="entry name" value="Cupin_8"/>
</dbReference>
<evidence type="ECO:0000256" key="7">
    <source>
        <dbReference type="ARBA" id="ARBA00023004"/>
    </source>
</evidence>
<evidence type="ECO:0000256" key="6">
    <source>
        <dbReference type="ARBA" id="ARBA00023002"/>
    </source>
</evidence>
<evidence type="ECO:0000313" key="16">
    <source>
        <dbReference type="EMBL" id="RHY27427.1"/>
    </source>
</evidence>
<dbReference type="Proteomes" id="UP000285060">
    <property type="component" value="Unassembled WGS sequence"/>
</dbReference>
<keyword evidence="9" id="KW-0090">Biological rhythms</keyword>
<dbReference type="GO" id="GO:0005524">
    <property type="term" value="F:ATP binding"/>
    <property type="evidence" value="ECO:0007669"/>
    <property type="project" value="InterPro"/>
</dbReference>
<comment type="subcellular location">
    <subcellularLocation>
        <location evidence="2">Nucleus</location>
    </subcellularLocation>
</comment>
<name>A0A3R6V812_9STRA</name>
<dbReference type="Gene3D" id="2.60.120.650">
    <property type="entry name" value="Cupin"/>
    <property type="match status" value="1"/>
</dbReference>
<evidence type="ECO:0000256" key="11">
    <source>
        <dbReference type="ARBA" id="ARBA00023242"/>
    </source>
</evidence>
<dbReference type="CDD" id="cd00267">
    <property type="entry name" value="ABC_ATPase"/>
    <property type="match status" value="1"/>
</dbReference>
<evidence type="ECO:0000256" key="2">
    <source>
        <dbReference type="ARBA" id="ARBA00004123"/>
    </source>
</evidence>
<evidence type="ECO:0000259" key="15">
    <source>
        <dbReference type="PROSITE" id="PS51184"/>
    </source>
</evidence>
<dbReference type="GO" id="GO:0051864">
    <property type="term" value="F:histone H3K36 demethylase activity"/>
    <property type="evidence" value="ECO:0007669"/>
    <property type="project" value="TreeGrafter"/>
</dbReference>
<dbReference type="GO" id="GO:0046872">
    <property type="term" value="F:metal ion binding"/>
    <property type="evidence" value="ECO:0007669"/>
    <property type="project" value="UniProtKB-KW"/>
</dbReference>
<comment type="cofactor">
    <cofactor evidence="1">
        <name>Fe(2+)</name>
        <dbReference type="ChEBI" id="CHEBI:29033"/>
    </cofactor>
</comment>
<evidence type="ECO:0000256" key="3">
    <source>
        <dbReference type="ARBA" id="ARBA00022723"/>
    </source>
</evidence>
<evidence type="ECO:0000256" key="14">
    <source>
        <dbReference type="SAM" id="SignalP"/>
    </source>
</evidence>
<gene>
    <name evidence="16" type="ORF">DYB32_006785</name>
</gene>
<dbReference type="Pfam" id="PF24472">
    <property type="entry name" value="ARM_KDM8_N"/>
    <property type="match status" value="1"/>
</dbReference>
<dbReference type="AlphaFoldDB" id="A0A3R6V812"/>
<keyword evidence="11" id="KW-0539">Nucleus</keyword>
<accession>A0A3R6V812</accession>
<evidence type="ECO:0000256" key="10">
    <source>
        <dbReference type="ARBA" id="ARBA00023163"/>
    </source>
</evidence>
<keyword evidence="6" id="KW-0560">Oxidoreductase</keyword>
<feature type="domain" description="JmjC" evidence="15">
    <location>
        <begin position="335"/>
        <end position="486"/>
    </location>
</feature>
<dbReference type="VEuPathDB" id="FungiDB:H310_07868"/>
<keyword evidence="14" id="KW-0732">Signal</keyword>
<dbReference type="InterPro" id="IPR056520">
    <property type="entry name" value="ARM_KDM8_N"/>
</dbReference>
<dbReference type="GO" id="GO:0005634">
    <property type="term" value="C:nucleus"/>
    <property type="evidence" value="ECO:0007669"/>
    <property type="project" value="UniProtKB-SubCell"/>
</dbReference>
<keyword evidence="10" id="KW-0804">Transcription</keyword>
<keyword evidence="7" id="KW-0408">Iron</keyword>
<comment type="caution">
    <text evidence="16">The sequence shown here is derived from an EMBL/GenBank/DDBJ whole genome shotgun (WGS) entry which is preliminary data.</text>
</comment>
<organism evidence="16 17">
    <name type="scientific">Aphanomyces invadans</name>
    <dbReference type="NCBI Taxonomy" id="157072"/>
    <lineage>
        <taxon>Eukaryota</taxon>
        <taxon>Sar</taxon>
        <taxon>Stramenopiles</taxon>
        <taxon>Oomycota</taxon>
        <taxon>Saprolegniomycetes</taxon>
        <taxon>Saprolegniales</taxon>
        <taxon>Verrucalvaceae</taxon>
        <taxon>Aphanomyces</taxon>
    </lineage>
</organism>
<evidence type="ECO:0000256" key="9">
    <source>
        <dbReference type="ARBA" id="ARBA00023108"/>
    </source>
</evidence>
<evidence type="ECO:0000256" key="4">
    <source>
        <dbReference type="ARBA" id="ARBA00022853"/>
    </source>
</evidence>
<evidence type="ECO:0000256" key="13">
    <source>
        <dbReference type="ARBA" id="ARBA00049800"/>
    </source>
</evidence>
<feature type="signal peptide" evidence="14">
    <location>
        <begin position="1"/>
        <end position="19"/>
    </location>
</feature>
<dbReference type="Pfam" id="PF00005">
    <property type="entry name" value="ABC_tran"/>
    <property type="match status" value="1"/>
</dbReference>
<evidence type="ECO:0000256" key="5">
    <source>
        <dbReference type="ARBA" id="ARBA00022964"/>
    </source>
</evidence>
<dbReference type="EMBL" id="QUSY01000775">
    <property type="protein sequence ID" value="RHY27427.1"/>
    <property type="molecule type" value="Genomic_DNA"/>
</dbReference>
<dbReference type="PANTHER" id="PTHR12461">
    <property type="entry name" value="HYPOXIA-INDUCIBLE FACTOR 1 ALPHA INHIBITOR-RELATED"/>
    <property type="match status" value="1"/>
</dbReference>
<keyword evidence="8" id="KW-0805">Transcription regulation</keyword>
<protein>
    <recommendedName>
        <fullName evidence="13">JmjC domain-containing protein 5</fullName>
    </recommendedName>
</protein>
<keyword evidence="5" id="KW-0223">Dioxygenase</keyword>
<dbReference type="InterPro" id="IPR027417">
    <property type="entry name" value="P-loop_NTPase"/>
</dbReference>
<dbReference type="PANTHER" id="PTHR12461:SF106">
    <property type="entry name" value="BIFUNCTIONAL PEPTIDASE AND ARGINYL-HYDROXYLASE JMJD5"/>
    <property type="match status" value="1"/>
</dbReference>
<feature type="chain" id="PRO_5018538494" description="JmjC domain-containing protein 5" evidence="14">
    <location>
        <begin position="20"/>
        <end position="486"/>
    </location>
</feature>
<keyword evidence="12" id="KW-0131">Cell cycle</keyword>
<dbReference type="InterPro" id="IPR003439">
    <property type="entry name" value="ABC_transporter-like_ATP-bd"/>
</dbReference>
<evidence type="ECO:0000256" key="12">
    <source>
        <dbReference type="ARBA" id="ARBA00023306"/>
    </source>
</evidence>
<keyword evidence="17" id="KW-1185">Reference proteome</keyword>
<keyword evidence="3" id="KW-0479">Metal-binding</keyword>
<dbReference type="GO" id="GO:0048511">
    <property type="term" value="P:rhythmic process"/>
    <property type="evidence" value="ECO:0007669"/>
    <property type="project" value="UniProtKB-KW"/>
</dbReference>
<dbReference type="GO" id="GO:0016887">
    <property type="term" value="F:ATP hydrolysis activity"/>
    <property type="evidence" value="ECO:0007669"/>
    <property type="project" value="InterPro"/>
</dbReference>
<dbReference type="InterPro" id="IPR003347">
    <property type="entry name" value="JmjC_dom"/>
</dbReference>
<sequence length="486" mass="54294">MDLCLMWFLPLHVLMIACAKESMEKLKAHRVVGYCLQFDALIDLLTVREHLELFACIKGIPSNLVHDTVVGLMDQMNLNDFEHKLAGTLSGGNKRKLSVAIAMIGSPPIIFLDEPSTGMDPVEDVLLERAAASADKGAWERAGLLAEEAVHRIWDRLHQGKWNDVDPQWRQRFAIACELLATSYLHIPADAGNLNNHETAIEILDTGLLMAGPYGRHLHDTMDKIVADVDSSSTTDSTHPAKRTKTSVGVLPPALTPNLTTDNRLCTSLKRVKAPSLLEFKAWYMTQNCPVGSSYLEDNWSQTLMTLHKFIDEHILHPPSHNAPTGYLAQHALFEQIPQLRKDIAVPDYCALSVRGRQDVDADDDDDDVDDVVVNAWFGPPNTISPLHFDPAQNLLCQIVGSKYVRLYASTFSDHLYPVPGYLSNTSQVVVEGDSAQANAVQFPRFLEAPYWEGVLGPGEMLYIPPRCWHYIRSLDVSFSVSFWWD</sequence>
<dbReference type="Pfam" id="PF13621">
    <property type="entry name" value="Cupin_8"/>
    <property type="match status" value="1"/>
</dbReference>
<evidence type="ECO:0000313" key="17">
    <source>
        <dbReference type="Proteomes" id="UP000285060"/>
    </source>
</evidence>
<evidence type="ECO:0000256" key="8">
    <source>
        <dbReference type="ARBA" id="ARBA00023015"/>
    </source>
</evidence>
<dbReference type="SUPFAM" id="SSF52540">
    <property type="entry name" value="P-loop containing nucleoside triphosphate hydrolases"/>
    <property type="match status" value="1"/>
</dbReference>
<dbReference type="PROSITE" id="PS51184">
    <property type="entry name" value="JMJC"/>
    <property type="match status" value="1"/>
</dbReference>
<reference evidence="16 17" key="1">
    <citation type="submission" date="2018-08" db="EMBL/GenBank/DDBJ databases">
        <title>Aphanomyces genome sequencing and annotation.</title>
        <authorList>
            <person name="Minardi D."/>
            <person name="Oidtmann B."/>
            <person name="Van Der Giezen M."/>
            <person name="Studholme D.J."/>
        </authorList>
    </citation>
    <scope>NUCLEOTIDE SEQUENCE [LARGE SCALE GENOMIC DNA]</scope>
    <source>
        <strain evidence="16 17">NJM0002</strain>
    </source>
</reference>
<evidence type="ECO:0000256" key="1">
    <source>
        <dbReference type="ARBA" id="ARBA00001954"/>
    </source>
</evidence>
<keyword evidence="4" id="KW-0156">Chromatin regulator</keyword>
<dbReference type="SMART" id="SM00558">
    <property type="entry name" value="JmjC"/>
    <property type="match status" value="1"/>
</dbReference>